<dbReference type="CDD" id="cd04677">
    <property type="entry name" value="NUDIX_Hydrolase"/>
    <property type="match status" value="1"/>
</dbReference>
<dbReference type="InterPro" id="IPR015797">
    <property type="entry name" value="NUDIX_hydrolase-like_dom_sf"/>
</dbReference>
<evidence type="ECO:0000256" key="1">
    <source>
        <dbReference type="ARBA" id="ARBA00001946"/>
    </source>
</evidence>
<comment type="cofactor">
    <cofactor evidence="1">
        <name>Mg(2+)</name>
        <dbReference type="ChEBI" id="CHEBI:18420"/>
    </cofactor>
</comment>
<name>A0ABU6KHU4_9BACI</name>
<protein>
    <submittedName>
        <fullName evidence="5">NUDIX hydrolase</fullName>
    </submittedName>
</protein>
<gene>
    <name evidence="5" type="ORF">QGM71_14760</name>
</gene>
<dbReference type="Gene3D" id="3.90.79.10">
    <property type="entry name" value="Nucleoside Triphosphate Pyrophosphohydrolase"/>
    <property type="match status" value="1"/>
</dbReference>
<evidence type="ECO:0000259" key="4">
    <source>
        <dbReference type="PROSITE" id="PS51462"/>
    </source>
</evidence>
<dbReference type="PROSITE" id="PS00893">
    <property type="entry name" value="NUDIX_BOX"/>
    <property type="match status" value="1"/>
</dbReference>
<dbReference type="PANTHER" id="PTHR43046:SF2">
    <property type="entry name" value="8-OXO-DGTP DIPHOSPHATASE-RELATED"/>
    <property type="match status" value="1"/>
</dbReference>
<comment type="similarity">
    <text evidence="3">Belongs to the Nudix hydrolase family.</text>
</comment>
<dbReference type="InterPro" id="IPR020084">
    <property type="entry name" value="NUDIX_hydrolase_CS"/>
</dbReference>
<keyword evidence="2 3" id="KW-0378">Hydrolase</keyword>
<evidence type="ECO:0000313" key="6">
    <source>
        <dbReference type="Proteomes" id="UP001335737"/>
    </source>
</evidence>
<evidence type="ECO:0000256" key="3">
    <source>
        <dbReference type="RuleBase" id="RU003476"/>
    </source>
</evidence>
<dbReference type="Pfam" id="PF00293">
    <property type="entry name" value="NUDIX"/>
    <property type="match status" value="1"/>
</dbReference>
<keyword evidence="6" id="KW-1185">Reference proteome</keyword>
<evidence type="ECO:0000256" key="2">
    <source>
        <dbReference type="ARBA" id="ARBA00022801"/>
    </source>
</evidence>
<dbReference type="SUPFAM" id="SSF55811">
    <property type="entry name" value="Nudix"/>
    <property type="match status" value="1"/>
</dbReference>
<proteinExistence type="inferred from homology"/>
<evidence type="ECO:0000313" key="5">
    <source>
        <dbReference type="EMBL" id="MEC5424745.1"/>
    </source>
</evidence>
<dbReference type="Proteomes" id="UP001335737">
    <property type="component" value="Unassembled WGS sequence"/>
</dbReference>
<dbReference type="GO" id="GO:0016787">
    <property type="term" value="F:hydrolase activity"/>
    <property type="evidence" value="ECO:0007669"/>
    <property type="project" value="UniProtKB-KW"/>
</dbReference>
<dbReference type="PROSITE" id="PS51462">
    <property type="entry name" value="NUDIX"/>
    <property type="match status" value="1"/>
</dbReference>
<organism evidence="5 6">
    <name type="scientific">Virgibacillus tibetensis</name>
    <dbReference type="NCBI Taxonomy" id="3042313"/>
    <lineage>
        <taxon>Bacteria</taxon>
        <taxon>Bacillati</taxon>
        <taxon>Bacillota</taxon>
        <taxon>Bacilli</taxon>
        <taxon>Bacillales</taxon>
        <taxon>Bacillaceae</taxon>
        <taxon>Virgibacillus</taxon>
    </lineage>
</organism>
<dbReference type="RefSeq" id="WP_327608311.1">
    <property type="nucleotide sequence ID" value="NZ_JARZFX010000008.1"/>
</dbReference>
<dbReference type="InterPro" id="IPR020476">
    <property type="entry name" value="Nudix_hydrolase"/>
</dbReference>
<accession>A0ABU6KHU4</accession>
<comment type="caution">
    <text evidence="5">The sequence shown here is derived from an EMBL/GenBank/DDBJ whole genome shotgun (WGS) entry which is preliminary data.</text>
</comment>
<dbReference type="PRINTS" id="PR00502">
    <property type="entry name" value="NUDIXFAMILY"/>
</dbReference>
<sequence length="150" mass="16912">MDYVKDLRKLVGHRPLILPGSVVLILNENNELLLQLRTDGGWGLPDGIMELGESLEDTARREVKEETGLDIGGLKLLGVFSGNDYYLKVSNGDELYSVTAVYVTEEVKGTIEIDKQESLDVQYFNLNELPENLTDGYRSYINPYIKQLTK</sequence>
<dbReference type="InterPro" id="IPR000086">
    <property type="entry name" value="NUDIX_hydrolase_dom"/>
</dbReference>
<dbReference type="EMBL" id="JARZFX010000008">
    <property type="protein sequence ID" value="MEC5424745.1"/>
    <property type="molecule type" value="Genomic_DNA"/>
</dbReference>
<reference evidence="5 6" key="1">
    <citation type="journal article" date="2024" name="Int. J. Syst. Evol. Microbiol.">
        <title>Virgibacillus tibetensis sp. nov., isolated from salt lake on the Tibetan Plateau of China.</title>
        <authorList>
            <person name="Phurbu D."/>
            <person name="Liu Z.-X."/>
            <person name="Wang R."/>
            <person name="Zheng Y.-Y."/>
            <person name="Liu H.-C."/>
            <person name="Zhou Y.-G."/>
            <person name="Yu Y.-J."/>
            <person name="Li A.-H."/>
        </authorList>
    </citation>
    <scope>NUCLEOTIDE SEQUENCE [LARGE SCALE GENOMIC DNA]</scope>
    <source>
        <strain evidence="5 6">C22-A2</strain>
    </source>
</reference>
<dbReference type="PANTHER" id="PTHR43046">
    <property type="entry name" value="GDP-MANNOSE MANNOSYL HYDROLASE"/>
    <property type="match status" value="1"/>
</dbReference>
<feature type="domain" description="Nudix hydrolase" evidence="4">
    <location>
        <begin position="15"/>
        <end position="147"/>
    </location>
</feature>